<dbReference type="AlphaFoldDB" id="A0AAD5TUR6"/>
<evidence type="ECO:0000313" key="4">
    <source>
        <dbReference type="EMBL" id="KAJ3206906.1"/>
    </source>
</evidence>
<dbReference type="GO" id="GO:0005737">
    <property type="term" value="C:cytoplasm"/>
    <property type="evidence" value="ECO:0007669"/>
    <property type="project" value="TreeGrafter"/>
</dbReference>
<evidence type="ECO:0000256" key="1">
    <source>
        <dbReference type="ARBA" id="ARBA00022741"/>
    </source>
</evidence>
<accession>A0AAD5TUR6</accession>
<sequence length="513" mass="58290">MEFCDGGELFNFILKNGKMDELVAKRIFNQICEALNYCHQNSALHRDLKLENILLNGPDLEVKIIDFGFTTNDNNKLLEKHCGSIGYCSPEILKNVKLDGFLADIWSLGVCLYTIVSGYLPFDADEENIMISNIKNIEYSMPDHLSNECQDLIKKIFKPEKDRISLKDILQHSWLPPRPKEFLEKEICVGSFNSCPHSLKTLLLEDFAHKQIFKNLENLGFPIKDIISSVEKDLVDHFSGLYYLLIAKQEKIAKSNSPEQFSLDLDLKNLTKGSSQQDKFDQHQGEISPAFGKILSPFVSHIPKHTFMNNISLNGRVEDGQNMLESSFSFSPTSAGRATFFSETTKSSSYGSSTKNYNRRLNKFYGADSQKSQQQQQYLLSGSPKFKIPNSRFIKEQSDEEMDSLQNEIKSNVSNFNVEKKNCDLKNLSELNDSTQDATINETKQFFSTNRTKQRSMTSIIDNQTLIDFSKIEVSVEVKRKRSSLGSLSELVKSNVESVANSVEVVQEEEEVT</sequence>
<dbReference type="GO" id="GO:0035556">
    <property type="term" value="P:intracellular signal transduction"/>
    <property type="evidence" value="ECO:0007669"/>
    <property type="project" value="TreeGrafter"/>
</dbReference>
<evidence type="ECO:0000313" key="5">
    <source>
        <dbReference type="Proteomes" id="UP001211065"/>
    </source>
</evidence>
<dbReference type="InterPro" id="IPR011009">
    <property type="entry name" value="Kinase-like_dom_sf"/>
</dbReference>
<dbReference type="FunFam" id="1.10.510.10:FF:000571">
    <property type="entry name" value="Maternal embryonic leucine zipper kinase"/>
    <property type="match status" value="1"/>
</dbReference>
<keyword evidence="5" id="KW-1185">Reference proteome</keyword>
<dbReference type="PANTHER" id="PTHR24346:SF30">
    <property type="entry name" value="MATERNAL EMBRYONIC LEUCINE ZIPPER KINASE"/>
    <property type="match status" value="1"/>
</dbReference>
<name>A0AAD5TUR6_9FUNG</name>
<dbReference type="SUPFAM" id="SSF56112">
    <property type="entry name" value="Protein kinase-like (PK-like)"/>
    <property type="match status" value="1"/>
</dbReference>
<dbReference type="Gene3D" id="1.10.510.10">
    <property type="entry name" value="Transferase(Phosphotransferase) domain 1"/>
    <property type="match status" value="1"/>
</dbReference>
<dbReference type="GO" id="GO:0004674">
    <property type="term" value="F:protein serine/threonine kinase activity"/>
    <property type="evidence" value="ECO:0007669"/>
    <property type="project" value="TreeGrafter"/>
</dbReference>
<organism evidence="4 5">
    <name type="scientific">Clydaea vesicula</name>
    <dbReference type="NCBI Taxonomy" id="447962"/>
    <lineage>
        <taxon>Eukaryota</taxon>
        <taxon>Fungi</taxon>
        <taxon>Fungi incertae sedis</taxon>
        <taxon>Chytridiomycota</taxon>
        <taxon>Chytridiomycota incertae sedis</taxon>
        <taxon>Chytridiomycetes</taxon>
        <taxon>Lobulomycetales</taxon>
        <taxon>Lobulomycetaceae</taxon>
        <taxon>Clydaea</taxon>
    </lineage>
</organism>
<evidence type="ECO:0000256" key="2">
    <source>
        <dbReference type="ARBA" id="ARBA00022840"/>
    </source>
</evidence>
<dbReference type="Proteomes" id="UP001211065">
    <property type="component" value="Unassembled WGS sequence"/>
</dbReference>
<reference evidence="4" key="1">
    <citation type="submission" date="2020-05" db="EMBL/GenBank/DDBJ databases">
        <title>Phylogenomic resolution of chytrid fungi.</title>
        <authorList>
            <person name="Stajich J.E."/>
            <person name="Amses K."/>
            <person name="Simmons R."/>
            <person name="Seto K."/>
            <person name="Myers J."/>
            <person name="Bonds A."/>
            <person name="Quandt C.A."/>
            <person name="Barry K."/>
            <person name="Liu P."/>
            <person name="Grigoriev I."/>
            <person name="Longcore J.E."/>
            <person name="James T.Y."/>
        </authorList>
    </citation>
    <scope>NUCLEOTIDE SEQUENCE</scope>
    <source>
        <strain evidence="4">JEL0476</strain>
    </source>
</reference>
<gene>
    <name evidence="4" type="ORF">HK099_000397</name>
</gene>
<dbReference type="PROSITE" id="PS50011">
    <property type="entry name" value="PROTEIN_KINASE_DOM"/>
    <property type="match status" value="1"/>
</dbReference>
<comment type="caution">
    <text evidence="4">The sequence shown here is derived from an EMBL/GenBank/DDBJ whole genome shotgun (WGS) entry which is preliminary data.</text>
</comment>
<proteinExistence type="predicted"/>
<dbReference type="PANTHER" id="PTHR24346">
    <property type="entry name" value="MAP/MICROTUBULE AFFINITY-REGULATING KINASE"/>
    <property type="match status" value="1"/>
</dbReference>
<dbReference type="SMART" id="SM00220">
    <property type="entry name" value="S_TKc"/>
    <property type="match status" value="1"/>
</dbReference>
<dbReference type="GO" id="GO:0005524">
    <property type="term" value="F:ATP binding"/>
    <property type="evidence" value="ECO:0007669"/>
    <property type="project" value="UniProtKB-KW"/>
</dbReference>
<keyword evidence="2" id="KW-0067">ATP-binding</keyword>
<dbReference type="InterPro" id="IPR000719">
    <property type="entry name" value="Prot_kinase_dom"/>
</dbReference>
<keyword evidence="1" id="KW-0547">Nucleotide-binding</keyword>
<protein>
    <recommendedName>
        <fullName evidence="3">Protein kinase domain-containing protein</fullName>
    </recommendedName>
</protein>
<dbReference type="EMBL" id="JADGJW010001092">
    <property type="protein sequence ID" value="KAJ3206906.1"/>
    <property type="molecule type" value="Genomic_DNA"/>
</dbReference>
<evidence type="ECO:0000259" key="3">
    <source>
        <dbReference type="PROSITE" id="PS50011"/>
    </source>
</evidence>
<feature type="domain" description="Protein kinase" evidence="3">
    <location>
        <begin position="1"/>
        <end position="175"/>
    </location>
</feature>
<dbReference type="Pfam" id="PF00069">
    <property type="entry name" value="Pkinase"/>
    <property type="match status" value="1"/>
</dbReference>